<name>A0A0B5JDF1_9VIRU</name>
<dbReference type="EMBL" id="KP136319">
    <property type="protein sequence ID" value="AJF97707.1"/>
    <property type="molecule type" value="Genomic_DNA"/>
</dbReference>
<reference evidence="1 2" key="1">
    <citation type="journal article" date="2015" name="Parasitol. Res.">
        <title>Viruses in close associations with free-living amoebae.</title>
        <authorList>
            <person name="Scheid P."/>
        </authorList>
    </citation>
    <scope>NUCLEOTIDE SEQUENCE [LARGE SCALE GENOMIC DNA]</scope>
    <source>
        <strain evidence="1">KlaHel</strain>
    </source>
</reference>
<organism evidence="1 2">
    <name type="scientific">Pandoravirus inopinatum</name>
    <dbReference type="NCBI Taxonomy" id="1605721"/>
    <lineage>
        <taxon>Viruses</taxon>
        <taxon>Pandoravirus</taxon>
    </lineage>
</organism>
<protein>
    <submittedName>
        <fullName evidence="1">Uncharacterized protein</fullName>
    </submittedName>
</protein>
<evidence type="ECO:0000313" key="1">
    <source>
        <dbReference type="EMBL" id="AJF97707.1"/>
    </source>
</evidence>
<dbReference type="GeneID" id="23462624"/>
<accession>A0A0B5JDF1</accession>
<dbReference type="Proteomes" id="UP000202511">
    <property type="component" value="Segment"/>
</dbReference>
<evidence type="ECO:0000313" key="2">
    <source>
        <dbReference type="Proteomes" id="UP000202511"/>
    </source>
</evidence>
<dbReference type="KEGG" id="vg:23462624"/>
<sequence>MWLRILGQDPVAASRARGVSAALGAYGRQALEDIGAAAERAECRSPQACTRALICAIARDDPRAVTRLLLSRVVDPTLPAIPTLGGIDYETQKRRLREALVAPLSCTVIRGGTDRPNYFFEGAPSNLGGQWTPVNMAVAFEAPRALTALASFGARPPTTTESLIDYVIRRSDYDRYTPVEVDAAGNLVSPPRDTPQRRVPRAEMIRRLARAFGRRPTLAAVDRNPLTVAREAALADANTIVVRRYDVDDAMDGLDTGATPAEAIAMVLSRRMGSLAPLPVGAPDDVQLRALADDLVARTSGSRLDVVTALLKAGYSPDERACVFPLTPRDSAIACDRPERAIAAKLADEYEASISNDLDAMRAATAEGHRRALIRHALDALTRMLFSSVTNAVLDAYGPSLS</sequence>
<dbReference type="RefSeq" id="YP_009119942.1">
    <property type="nucleotide sequence ID" value="NC_026440.1"/>
</dbReference>
<proteinExistence type="predicted"/>